<dbReference type="PROSITE" id="PS50893">
    <property type="entry name" value="ABC_TRANSPORTER_2"/>
    <property type="match status" value="1"/>
</dbReference>
<dbReference type="Gene3D" id="3.40.50.300">
    <property type="entry name" value="P-loop containing nucleotide triphosphate hydrolases"/>
    <property type="match status" value="1"/>
</dbReference>
<proteinExistence type="predicted"/>
<sequence>MTPPIELRAVTKRFGPITALAGVSLSVSEGEMFGLVGPDGAGKTTLLRLVAGIARADEGVVRVLGHDLTTEARRIRPFIGYMAQRFSLYGDLTVEENLRFFARLHSTGTDRAWQERLLEMTGLAPFRNRLADYLSGGMKQKLALICTLVYRPRLLLLDEPTTGVDPVARRQFWELLVEFQQEGLTIVLATPYLDEAERCHRVALLHQGRILALDTPEALRASLPGRLFELTATPVREAARRLRTWLAAHRVQLIGNRIHLLLDRDDELTPLLDRLEADGSVQVHDCQPIAPTLENVFLAYLTEQSTHQSKSTMYDET</sequence>
<dbReference type="InterPro" id="IPR003439">
    <property type="entry name" value="ABC_transporter-like_ATP-bd"/>
</dbReference>
<dbReference type="InterPro" id="IPR027417">
    <property type="entry name" value="P-loop_NTPase"/>
</dbReference>
<keyword evidence="1" id="KW-0547">Nucleotide-binding</keyword>
<name>D0MJK4_RHOM4</name>
<dbReference type="GO" id="GO:0005524">
    <property type="term" value="F:ATP binding"/>
    <property type="evidence" value="ECO:0007669"/>
    <property type="project" value="UniProtKB-KW"/>
</dbReference>
<dbReference type="PANTHER" id="PTHR43038:SF3">
    <property type="entry name" value="ABC TRANSPORTER G FAMILY MEMBER 20 ISOFORM X1"/>
    <property type="match status" value="1"/>
</dbReference>
<evidence type="ECO:0000313" key="5">
    <source>
        <dbReference type="Proteomes" id="UP000002221"/>
    </source>
</evidence>
<organism evidence="4 5">
    <name type="scientific">Rhodothermus marinus (strain ATCC 43812 / DSM 4252 / R-10)</name>
    <name type="common">Rhodothermus obamensis</name>
    <dbReference type="NCBI Taxonomy" id="518766"/>
    <lineage>
        <taxon>Bacteria</taxon>
        <taxon>Pseudomonadati</taxon>
        <taxon>Rhodothermota</taxon>
        <taxon>Rhodothermia</taxon>
        <taxon>Rhodothermales</taxon>
        <taxon>Rhodothermaceae</taxon>
        <taxon>Rhodothermus</taxon>
    </lineage>
</organism>
<accession>D0MJK4</accession>
<dbReference type="AlphaFoldDB" id="D0MJK4"/>
<evidence type="ECO:0000256" key="1">
    <source>
        <dbReference type="ARBA" id="ARBA00022741"/>
    </source>
</evidence>
<keyword evidence="5" id="KW-1185">Reference proteome</keyword>
<dbReference type="EMBL" id="CP001807">
    <property type="protein sequence ID" value="ACY48662.1"/>
    <property type="molecule type" value="Genomic_DNA"/>
</dbReference>
<dbReference type="PROSITE" id="PS00211">
    <property type="entry name" value="ABC_TRANSPORTER_1"/>
    <property type="match status" value="1"/>
</dbReference>
<evidence type="ECO:0000313" key="4">
    <source>
        <dbReference type="EMBL" id="ACY48662.1"/>
    </source>
</evidence>
<dbReference type="STRING" id="518766.Rmar_1778"/>
<dbReference type="OrthoDB" id="9808363at2"/>
<dbReference type="Pfam" id="PF00005">
    <property type="entry name" value="ABC_tran"/>
    <property type="match status" value="1"/>
</dbReference>
<dbReference type="Proteomes" id="UP000002221">
    <property type="component" value="Chromosome"/>
</dbReference>
<gene>
    <name evidence="4" type="ordered locus">Rmar_1778</name>
</gene>
<dbReference type="SMART" id="SM00382">
    <property type="entry name" value="AAA"/>
    <property type="match status" value="1"/>
</dbReference>
<dbReference type="InterPro" id="IPR003593">
    <property type="entry name" value="AAA+_ATPase"/>
</dbReference>
<dbReference type="HOGENOM" id="CLU_000604_1_2_10"/>
<dbReference type="CDD" id="cd03230">
    <property type="entry name" value="ABC_DR_subfamily_A"/>
    <property type="match status" value="1"/>
</dbReference>
<protein>
    <submittedName>
        <fullName evidence="4">ABC transporter related protein</fullName>
    </submittedName>
</protein>
<dbReference type="PANTHER" id="PTHR43038">
    <property type="entry name" value="ATP-BINDING CASSETTE, SUB-FAMILY H, MEMBER 1"/>
    <property type="match status" value="1"/>
</dbReference>
<feature type="domain" description="ABC transporter" evidence="3">
    <location>
        <begin position="5"/>
        <end position="232"/>
    </location>
</feature>
<reference evidence="4 5" key="1">
    <citation type="journal article" date="2009" name="Stand. Genomic Sci.">
        <title>Complete genome sequence of Rhodothermus marinus type strain (R-10).</title>
        <authorList>
            <person name="Nolan M."/>
            <person name="Tindall B.J."/>
            <person name="Pomrenke H."/>
            <person name="Lapidus A."/>
            <person name="Copeland A."/>
            <person name="Glavina Del Rio T."/>
            <person name="Lucas S."/>
            <person name="Chen F."/>
            <person name="Tice H."/>
            <person name="Cheng J.F."/>
            <person name="Saunders E."/>
            <person name="Han C."/>
            <person name="Bruce D."/>
            <person name="Goodwin L."/>
            <person name="Chain P."/>
            <person name="Pitluck S."/>
            <person name="Ovchinikova G."/>
            <person name="Pati A."/>
            <person name="Ivanova N."/>
            <person name="Mavromatis K."/>
            <person name="Chen A."/>
            <person name="Palaniappan K."/>
            <person name="Land M."/>
            <person name="Hauser L."/>
            <person name="Chang Y.J."/>
            <person name="Jeffries C.D."/>
            <person name="Brettin T."/>
            <person name="Goker M."/>
            <person name="Bristow J."/>
            <person name="Eisen J.A."/>
            <person name="Markowitz V."/>
            <person name="Hugenholtz P."/>
            <person name="Kyrpides N.C."/>
            <person name="Klenk H.P."/>
            <person name="Detter J.C."/>
        </authorList>
    </citation>
    <scope>NUCLEOTIDE SEQUENCE [LARGE SCALE GENOMIC DNA]</scope>
    <source>
        <strain evidence="5">ATCC 43812 / DSM 4252 / R-10</strain>
    </source>
</reference>
<evidence type="ECO:0000256" key="2">
    <source>
        <dbReference type="ARBA" id="ARBA00022840"/>
    </source>
</evidence>
<dbReference type="eggNOG" id="COG1131">
    <property type="taxonomic scope" value="Bacteria"/>
</dbReference>
<dbReference type="GO" id="GO:0016887">
    <property type="term" value="F:ATP hydrolysis activity"/>
    <property type="evidence" value="ECO:0007669"/>
    <property type="project" value="InterPro"/>
</dbReference>
<keyword evidence="2" id="KW-0067">ATP-binding</keyword>
<dbReference type="RefSeq" id="WP_012844273.1">
    <property type="nucleotide sequence ID" value="NC_013501.1"/>
</dbReference>
<dbReference type="InterPro" id="IPR017871">
    <property type="entry name" value="ABC_transporter-like_CS"/>
</dbReference>
<dbReference type="KEGG" id="rmr:Rmar_1778"/>
<evidence type="ECO:0000259" key="3">
    <source>
        <dbReference type="PROSITE" id="PS50893"/>
    </source>
</evidence>
<dbReference type="SUPFAM" id="SSF52540">
    <property type="entry name" value="P-loop containing nucleoside triphosphate hydrolases"/>
    <property type="match status" value="1"/>
</dbReference>